<keyword evidence="1" id="KW-1133">Transmembrane helix</keyword>
<protein>
    <submittedName>
        <fullName evidence="2">Uncharacterized protein</fullName>
    </submittedName>
</protein>
<dbReference type="Proteomes" id="UP000597886">
    <property type="component" value="Unassembled WGS sequence"/>
</dbReference>
<organism evidence="2 3">
    <name type="scientific">Ruegeria atlantica</name>
    <dbReference type="NCBI Taxonomy" id="81569"/>
    <lineage>
        <taxon>Bacteria</taxon>
        <taxon>Pseudomonadati</taxon>
        <taxon>Pseudomonadota</taxon>
        <taxon>Alphaproteobacteria</taxon>
        <taxon>Rhodobacterales</taxon>
        <taxon>Roseobacteraceae</taxon>
        <taxon>Ruegeria</taxon>
    </lineage>
</organism>
<feature type="transmembrane region" description="Helical" evidence="1">
    <location>
        <begin position="288"/>
        <end position="306"/>
    </location>
</feature>
<dbReference type="EMBL" id="WVRA01000002">
    <property type="protein sequence ID" value="NOE17942.1"/>
    <property type="molecule type" value="Genomic_DNA"/>
</dbReference>
<gene>
    <name evidence="2" type="ORF">GS634_07370</name>
</gene>
<evidence type="ECO:0000313" key="3">
    <source>
        <dbReference type="Proteomes" id="UP000597886"/>
    </source>
</evidence>
<accession>A0AA90YSH3</accession>
<comment type="caution">
    <text evidence="2">The sequence shown here is derived from an EMBL/GenBank/DDBJ whole genome shotgun (WGS) entry which is preliminary data.</text>
</comment>
<feature type="transmembrane region" description="Helical" evidence="1">
    <location>
        <begin position="103"/>
        <end position="121"/>
    </location>
</feature>
<feature type="transmembrane region" description="Helical" evidence="1">
    <location>
        <begin position="15"/>
        <end position="34"/>
    </location>
</feature>
<keyword evidence="1" id="KW-0472">Membrane</keyword>
<sequence length="600" mass="64737">MQKSQGTYSIFADRVVLRFFVCAYAALLVLMALSGHQEGSDDVMRWVVVQDLLQGQGWFDSHQYRLGPEGGTLMHWSRLIDAPIALLYGTFGLVLPPDMALQVTAFVWPSLLAGLTLWAFAVTGSVLGAREGAVSALVVGVLALEHSRKFDYFSFDHHNAQILLFVAALMLFALRRDKPYAGWLLGVCLALSVSIGTESILQIALVAVFFAIDWILNGEPTRRRTMAFGIGLVLTLVLTSLATTGHEAFLFPSCDALTLSVALPASVAAAGLCIAARIGSGWSLWGRIGACVAVGMVTLACAYGFAPHCLSNPIEALPQDMRDYWLSQVAEAQKINVILQLHRGEALALIAMSILCMAAALIFAVRSPFRLEYALFLALIVTGLVVFLYQSRMMTFLGVSLVAVQAQILRALYSSYASSRRALSGFAMVAFILCISPKTGASIDEQLGRFAGPSLAASAMPARQSQQSSGASCKTPEAYGALRDLPAGRVLVDFDFAANVLRHTDHSVLAGNYHRNQAGILAQIELFRSDADQVGSRLTELDVDYVMLCMSAPRAEFWSWASQGRGLQPQLIAGEIPAYLRRIQGAEGAAFHVFQVTGAG</sequence>
<proteinExistence type="predicted"/>
<feature type="transmembrane region" description="Helical" evidence="1">
    <location>
        <begin position="157"/>
        <end position="174"/>
    </location>
</feature>
<feature type="transmembrane region" description="Helical" evidence="1">
    <location>
        <begin position="346"/>
        <end position="364"/>
    </location>
</feature>
<name>A0AA90YSH3_9RHOB</name>
<feature type="transmembrane region" description="Helical" evidence="1">
    <location>
        <begin position="371"/>
        <end position="389"/>
    </location>
</feature>
<feature type="transmembrane region" description="Helical" evidence="1">
    <location>
        <begin position="256"/>
        <end position="276"/>
    </location>
</feature>
<dbReference type="RefSeq" id="WP_171329285.1">
    <property type="nucleotide sequence ID" value="NZ_WVRA01000002.1"/>
</dbReference>
<feature type="transmembrane region" description="Helical" evidence="1">
    <location>
        <begin position="225"/>
        <end position="244"/>
    </location>
</feature>
<evidence type="ECO:0000256" key="1">
    <source>
        <dbReference type="SAM" id="Phobius"/>
    </source>
</evidence>
<evidence type="ECO:0000313" key="2">
    <source>
        <dbReference type="EMBL" id="NOE17942.1"/>
    </source>
</evidence>
<dbReference type="AlphaFoldDB" id="A0AA90YSH3"/>
<reference evidence="2" key="1">
    <citation type="submission" date="2019-12" db="EMBL/GenBank/DDBJ databases">
        <title>Ruegeria JWLKs population differentiation of coral mucus and skeleton niches.</title>
        <authorList>
            <person name="Luo D."/>
        </authorList>
    </citation>
    <scope>NUCLEOTIDE SEQUENCE</scope>
    <source>
        <strain evidence="2">HKCCD6181</strain>
    </source>
</reference>
<feature type="transmembrane region" description="Helical" evidence="1">
    <location>
        <begin position="180"/>
        <end position="213"/>
    </location>
</feature>
<keyword evidence="1" id="KW-0812">Transmembrane</keyword>